<evidence type="ECO:0000256" key="1">
    <source>
        <dbReference type="SAM" id="MobiDB-lite"/>
    </source>
</evidence>
<feature type="compositionally biased region" description="Polar residues" evidence="1">
    <location>
        <begin position="201"/>
        <end position="210"/>
    </location>
</feature>
<feature type="compositionally biased region" description="Polar residues" evidence="1">
    <location>
        <begin position="842"/>
        <end position="855"/>
    </location>
</feature>
<feature type="region of interest" description="Disordered" evidence="1">
    <location>
        <begin position="48"/>
        <end position="147"/>
    </location>
</feature>
<reference evidence="2" key="1">
    <citation type="submission" date="2025-08" db="UniProtKB">
        <authorList>
            <consortium name="Ensembl"/>
        </authorList>
    </citation>
    <scope>IDENTIFICATION</scope>
</reference>
<feature type="compositionally biased region" description="Polar residues" evidence="1">
    <location>
        <begin position="250"/>
        <end position="260"/>
    </location>
</feature>
<feature type="region of interest" description="Disordered" evidence="1">
    <location>
        <begin position="161"/>
        <end position="260"/>
    </location>
</feature>
<reference evidence="2" key="2">
    <citation type="submission" date="2025-09" db="UniProtKB">
        <authorList>
            <consortium name="Ensembl"/>
        </authorList>
    </citation>
    <scope>IDENTIFICATION</scope>
</reference>
<feature type="region of interest" description="Disordered" evidence="1">
    <location>
        <begin position="618"/>
        <end position="639"/>
    </location>
</feature>
<evidence type="ECO:0000313" key="2">
    <source>
        <dbReference type="Ensembl" id="ENSSLDP00000007870.1"/>
    </source>
</evidence>
<feature type="compositionally biased region" description="Low complexity" evidence="1">
    <location>
        <begin position="873"/>
        <end position="899"/>
    </location>
</feature>
<dbReference type="AlphaFoldDB" id="A0A3B4WVE9"/>
<feature type="compositionally biased region" description="Basic and acidic residues" evidence="1">
    <location>
        <begin position="293"/>
        <end position="302"/>
    </location>
</feature>
<feature type="compositionally biased region" description="Polar residues" evidence="1">
    <location>
        <begin position="568"/>
        <end position="596"/>
    </location>
</feature>
<evidence type="ECO:0000313" key="3">
    <source>
        <dbReference type="Proteomes" id="UP000261360"/>
    </source>
</evidence>
<feature type="compositionally biased region" description="Polar residues" evidence="1">
    <location>
        <begin position="77"/>
        <end position="120"/>
    </location>
</feature>
<sequence length="913" mass="101937">MRLSLVHCVVHWCVTLQDISDGMPWCEERLVRKVLFLSLREFRDTHRATHKHSHIHTRAHKRTSKNTLLHAPRKVQTLPNTHTQKNTRTRQSAHTSQQRVTHRPPNTHTQKNTHSSQNMHISEHTHRHEHTNKGQKNNLSQDSHAPKTKCNYTLQSTHTQSKTCTGKMTHNAQQTDTQENTHTLQKNSVSTRTLRSHKTHNTGSLPNSKHTQTEKHTHSAQRRHSVKNTCTAEHRQTLLRTPAPARTLRSHTPTSLSGSLVNGISRCQSLLSASPSWSWPLQTRSPQRRPASIHRDKDDPASKRPRLQAQRKFAQSPPSSPGPPVLVTSARSNHSHNLAVVTCLTRRRPKTEDFLSFLCLRGSAALPSNMAFLASGREKEPGDTQHLTSCLSTNHRTAADGKNMSIFSRTVQRDSRPLRGRPGGSAAVGSFCPLTARAQGRRDREGREEEQQRRRRERMEEDKREGAERHLLRPRQLSLQVRRTNKVAMVTGLAQQRTSCVRSVPTLKPSAGVGSRRSPRPCTRPSNTCKPRGHPQSRPQETNNKHLSRHSNHQLPRKKHLPLHHRTVSNYYSNPKTFSGLQNSGRNSGRTPAQIPLTNGSVIRHLSENPGVLRLSRRRRGLPPDTSPAPLNRGTLDNNSSKKCRALQYNNADVSLESHCHIGEILQEEANADKEVREEYVSHMDKTTGSHNEEVRQDRCGHVGETRLERGSCISEDLQDQVNVGKLSLTSLTALEPSQETVDFTNVISNYNLSPVSEVICRHVREKRLQRNQPNSSTTPKPISRPTESRTVARTATARTTVTKAAINSVTSTDVYTDPPGICSAKHTAKGTNKGTSKDVTKCTSPASSYSTHNSKGAAKDSCNGTTEDSIKDSTPVSSYSSTSKGSTKGLTQTKSTTSAIKTRTSPRILLKR</sequence>
<organism evidence="2 3">
    <name type="scientific">Seriola lalandi dorsalis</name>
    <dbReference type="NCBI Taxonomy" id="1841481"/>
    <lineage>
        <taxon>Eukaryota</taxon>
        <taxon>Metazoa</taxon>
        <taxon>Chordata</taxon>
        <taxon>Craniata</taxon>
        <taxon>Vertebrata</taxon>
        <taxon>Euteleostomi</taxon>
        <taxon>Actinopterygii</taxon>
        <taxon>Neopterygii</taxon>
        <taxon>Teleostei</taxon>
        <taxon>Neoteleostei</taxon>
        <taxon>Acanthomorphata</taxon>
        <taxon>Carangaria</taxon>
        <taxon>Carangiformes</taxon>
        <taxon>Carangidae</taxon>
        <taxon>Seriola</taxon>
    </lineage>
</organism>
<feature type="compositionally biased region" description="Basic residues" evidence="1">
    <location>
        <begin position="48"/>
        <end position="64"/>
    </location>
</feature>
<feature type="region of interest" description="Disordered" evidence="1">
    <location>
        <begin position="495"/>
        <end position="596"/>
    </location>
</feature>
<feature type="compositionally biased region" description="Polar residues" evidence="1">
    <location>
        <begin position="771"/>
        <end position="781"/>
    </location>
</feature>
<proteinExistence type="predicted"/>
<feature type="compositionally biased region" description="Basic and acidic residues" evidence="1">
    <location>
        <begin position="440"/>
        <end position="471"/>
    </location>
</feature>
<name>A0A3B4WVE9_SERLL</name>
<dbReference type="Ensembl" id="ENSSLDT00000008123.1">
    <property type="protein sequence ID" value="ENSSLDP00000007870.1"/>
    <property type="gene ID" value="ENSSLDG00000006256.1"/>
</dbReference>
<dbReference type="Proteomes" id="UP000261360">
    <property type="component" value="Unplaced"/>
</dbReference>
<feature type="region of interest" description="Disordered" evidence="1">
    <location>
        <begin position="413"/>
        <end position="477"/>
    </location>
</feature>
<feature type="compositionally biased region" description="Polar residues" evidence="1">
    <location>
        <begin position="161"/>
        <end position="193"/>
    </location>
</feature>
<feature type="compositionally biased region" description="Basic residues" evidence="1">
    <location>
        <begin position="546"/>
        <end position="567"/>
    </location>
</feature>
<feature type="region of interest" description="Disordered" evidence="1">
    <location>
        <begin position="767"/>
        <end position="793"/>
    </location>
</feature>
<feature type="compositionally biased region" description="Polar residues" evidence="1">
    <location>
        <begin position="134"/>
        <end position="143"/>
    </location>
</feature>
<protein>
    <submittedName>
        <fullName evidence="2">Uncharacterized LOC111664135</fullName>
    </submittedName>
</protein>
<keyword evidence="3" id="KW-1185">Reference proteome</keyword>
<dbReference type="GeneTree" id="ENSGT00980000198721"/>
<accession>A0A3B4WVE9</accession>
<feature type="region of interest" description="Disordered" evidence="1">
    <location>
        <begin position="277"/>
        <end position="331"/>
    </location>
</feature>
<dbReference type="STRING" id="1841481.ENSSLDP00000007870"/>
<feature type="region of interest" description="Disordered" evidence="1">
    <location>
        <begin position="826"/>
        <end position="913"/>
    </location>
</feature>